<name>A0A7V1PU69_CALAY</name>
<evidence type="ECO:0000256" key="1">
    <source>
        <dbReference type="SAM" id="Phobius"/>
    </source>
</evidence>
<dbReference type="Proteomes" id="UP000886005">
    <property type="component" value="Unassembled WGS sequence"/>
</dbReference>
<feature type="transmembrane region" description="Helical" evidence="1">
    <location>
        <begin position="63"/>
        <end position="87"/>
    </location>
</feature>
<keyword evidence="1" id="KW-0812">Transmembrane</keyword>
<comment type="caution">
    <text evidence="2">The sequence shown here is derived from an EMBL/GenBank/DDBJ whole genome shotgun (WGS) entry which is preliminary data.</text>
</comment>
<evidence type="ECO:0000313" key="2">
    <source>
        <dbReference type="EMBL" id="HED10170.1"/>
    </source>
</evidence>
<protein>
    <recommendedName>
        <fullName evidence="3">GlsB/YeaQ/YmgE family stress response membrane protein</fullName>
    </recommendedName>
</protein>
<evidence type="ECO:0008006" key="3">
    <source>
        <dbReference type="Google" id="ProtNLM"/>
    </source>
</evidence>
<reference evidence="2" key="1">
    <citation type="journal article" date="2020" name="mSystems">
        <title>Genome- and Community-Level Interaction Insights into Carbon Utilization and Element Cycling Functions of Hydrothermarchaeota in Hydrothermal Sediment.</title>
        <authorList>
            <person name="Zhou Z."/>
            <person name="Liu Y."/>
            <person name="Xu W."/>
            <person name="Pan J."/>
            <person name="Luo Z.H."/>
            <person name="Li M."/>
        </authorList>
    </citation>
    <scope>NUCLEOTIDE SEQUENCE [LARGE SCALE GENOMIC DNA]</scope>
    <source>
        <strain evidence="2">HyVt-456</strain>
    </source>
</reference>
<keyword evidence="1" id="KW-1133">Transmembrane helix</keyword>
<accession>A0A7V1PU69</accession>
<feature type="transmembrane region" description="Helical" evidence="1">
    <location>
        <begin position="29"/>
        <end position="51"/>
    </location>
</feature>
<keyword evidence="1" id="KW-0472">Membrane</keyword>
<proteinExistence type="predicted"/>
<organism evidence="2">
    <name type="scientific">Caldithrix abyssi</name>
    <dbReference type="NCBI Taxonomy" id="187145"/>
    <lineage>
        <taxon>Bacteria</taxon>
        <taxon>Pseudomonadati</taxon>
        <taxon>Calditrichota</taxon>
        <taxon>Calditrichia</taxon>
        <taxon>Calditrichales</taxon>
        <taxon>Calditrichaceae</taxon>
        <taxon>Caldithrix</taxon>
    </lineage>
</organism>
<gene>
    <name evidence="2" type="ORF">ENJ10_05750</name>
</gene>
<dbReference type="EMBL" id="DRLD01000159">
    <property type="protein sequence ID" value="HED10170.1"/>
    <property type="molecule type" value="Genomic_DNA"/>
</dbReference>
<sequence length="93" mass="9002">MEWIIQIVSGAVGGNIAGKAMQNFSLGPILNSLVGIIGGGLGGQLLSMVGLGGVGDIASSPDIANILTDVAGSGVGGAVLLVVVGLIKKAFSK</sequence>
<dbReference type="AlphaFoldDB" id="A0A7V1PU69"/>